<dbReference type="RefSeq" id="XP_005719196.1">
    <property type="nucleotide sequence ID" value="XM_005719139.1"/>
</dbReference>
<reference evidence="2" key="1">
    <citation type="journal article" date="2013" name="Proc. Natl. Acad. Sci. U.S.A.">
        <title>Genome structure and metabolic features in the red seaweed Chondrus crispus shed light on evolution of the Archaeplastida.</title>
        <authorList>
            <person name="Collen J."/>
            <person name="Porcel B."/>
            <person name="Carre W."/>
            <person name="Ball S.G."/>
            <person name="Chaparro C."/>
            <person name="Tonon T."/>
            <person name="Barbeyron T."/>
            <person name="Michel G."/>
            <person name="Noel B."/>
            <person name="Valentin K."/>
            <person name="Elias M."/>
            <person name="Artiguenave F."/>
            <person name="Arun A."/>
            <person name="Aury J.M."/>
            <person name="Barbosa-Neto J.F."/>
            <person name="Bothwell J.H."/>
            <person name="Bouget F.Y."/>
            <person name="Brillet L."/>
            <person name="Cabello-Hurtado F."/>
            <person name="Capella-Gutierrez S."/>
            <person name="Charrier B."/>
            <person name="Cladiere L."/>
            <person name="Cock J.M."/>
            <person name="Coelho S.M."/>
            <person name="Colleoni C."/>
            <person name="Czjzek M."/>
            <person name="Da Silva C."/>
            <person name="Delage L."/>
            <person name="Denoeud F."/>
            <person name="Deschamps P."/>
            <person name="Dittami S.M."/>
            <person name="Gabaldon T."/>
            <person name="Gachon C.M."/>
            <person name="Groisillier A."/>
            <person name="Herve C."/>
            <person name="Jabbari K."/>
            <person name="Katinka M."/>
            <person name="Kloareg B."/>
            <person name="Kowalczyk N."/>
            <person name="Labadie K."/>
            <person name="Leblanc C."/>
            <person name="Lopez P.J."/>
            <person name="McLachlan D.H."/>
            <person name="Meslet-Cladiere L."/>
            <person name="Moustafa A."/>
            <person name="Nehr Z."/>
            <person name="Nyvall Collen P."/>
            <person name="Panaud O."/>
            <person name="Partensky F."/>
            <person name="Poulain J."/>
            <person name="Rensing S.A."/>
            <person name="Rousvoal S."/>
            <person name="Samson G."/>
            <person name="Symeonidi A."/>
            <person name="Weissenbach J."/>
            <person name="Zambounis A."/>
            <person name="Wincker P."/>
            <person name="Boyen C."/>
        </authorList>
    </citation>
    <scope>NUCLEOTIDE SEQUENCE [LARGE SCALE GENOMIC DNA]</scope>
    <source>
        <strain evidence="2">cv. Stackhouse</strain>
    </source>
</reference>
<gene>
    <name evidence="1" type="ORF">CHC_T00000233001</name>
</gene>
<sequence>MLPWKRCENFILKRIQTCFCRALGYFRCCYLFMCMYCECQVEINFVRINVTFHHIYISQFPHCSIKPFIDRLVARVQEMGGIGSVY</sequence>
<accession>R7QPG4</accession>
<organism evidence="1 2">
    <name type="scientific">Chondrus crispus</name>
    <name type="common">Carrageen Irish moss</name>
    <name type="synonym">Polymorpha crispa</name>
    <dbReference type="NCBI Taxonomy" id="2769"/>
    <lineage>
        <taxon>Eukaryota</taxon>
        <taxon>Rhodophyta</taxon>
        <taxon>Florideophyceae</taxon>
        <taxon>Rhodymeniophycidae</taxon>
        <taxon>Gigartinales</taxon>
        <taxon>Gigartinaceae</taxon>
        <taxon>Chondrus</taxon>
    </lineage>
</organism>
<protein>
    <submittedName>
        <fullName evidence="1">Uncharacterized protein</fullName>
    </submittedName>
</protein>
<dbReference type="AlphaFoldDB" id="R7QPG4"/>
<dbReference type="GeneID" id="17326916"/>
<evidence type="ECO:0000313" key="2">
    <source>
        <dbReference type="Proteomes" id="UP000012073"/>
    </source>
</evidence>
<dbReference type="Gramene" id="CDF39285">
    <property type="protein sequence ID" value="CDF39285"/>
    <property type="gene ID" value="CHC_T00000233001"/>
</dbReference>
<evidence type="ECO:0000313" key="1">
    <source>
        <dbReference type="EMBL" id="CDF39285.1"/>
    </source>
</evidence>
<proteinExistence type="predicted"/>
<name>R7QPG4_CHOCR</name>
<keyword evidence="2" id="KW-1185">Reference proteome</keyword>
<dbReference type="KEGG" id="ccp:CHC_T00000233001"/>
<dbReference type="Proteomes" id="UP000012073">
    <property type="component" value="Unassembled WGS sequence"/>
</dbReference>
<dbReference type="EMBL" id="HG002019">
    <property type="protein sequence ID" value="CDF39285.1"/>
    <property type="molecule type" value="Genomic_DNA"/>
</dbReference>